<accession>A0A2P5Y3T4</accession>
<dbReference type="OrthoDB" id="851886at2759"/>
<gene>
    <name evidence="1" type="ORF">GOBAR_AA10444</name>
</gene>
<organism evidence="1 2">
    <name type="scientific">Gossypium barbadense</name>
    <name type="common">Sea Island cotton</name>
    <name type="synonym">Hibiscus barbadensis</name>
    <dbReference type="NCBI Taxonomy" id="3634"/>
    <lineage>
        <taxon>Eukaryota</taxon>
        <taxon>Viridiplantae</taxon>
        <taxon>Streptophyta</taxon>
        <taxon>Embryophyta</taxon>
        <taxon>Tracheophyta</taxon>
        <taxon>Spermatophyta</taxon>
        <taxon>Magnoliopsida</taxon>
        <taxon>eudicotyledons</taxon>
        <taxon>Gunneridae</taxon>
        <taxon>Pentapetalae</taxon>
        <taxon>rosids</taxon>
        <taxon>malvids</taxon>
        <taxon>Malvales</taxon>
        <taxon>Malvaceae</taxon>
        <taxon>Malvoideae</taxon>
        <taxon>Gossypium</taxon>
    </lineage>
</organism>
<name>A0A2P5Y3T4_GOSBA</name>
<dbReference type="PANTHER" id="PTHR31286">
    <property type="entry name" value="GLYCINE-RICH CELL WALL STRUCTURAL PROTEIN 1.8-LIKE"/>
    <property type="match status" value="1"/>
</dbReference>
<reference evidence="1 2" key="1">
    <citation type="submission" date="2015-01" db="EMBL/GenBank/DDBJ databases">
        <title>Genome of allotetraploid Gossypium barbadense reveals genomic plasticity and fiber elongation in cotton evolution.</title>
        <authorList>
            <person name="Chen X."/>
            <person name="Liu X."/>
            <person name="Zhao B."/>
            <person name="Zheng H."/>
            <person name="Hu Y."/>
            <person name="Lu G."/>
            <person name="Yang C."/>
            <person name="Chen J."/>
            <person name="Shan C."/>
            <person name="Zhang L."/>
            <person name="Zhou Y."/>
            <person name="Wang L."/>
            <person name="Guo W."/>
            <person name="Bai Y."/>
            <person name="Ruan J."/>
            <person name="Shangguan X."/>
            <person name="Mao Y."/>
            <person name="Jiang J."/>
            <person name="Zhu Y."/>
            <person name="Lei J."/>
            <person name="Kang H."/>
            <person name="Chen S."/>
            <person name="He X."/>
            <person name="Wang R."/>
            <person name="Wang Y."/>
            <person name="Chen J."/>
            <person name="Wang L."/>
            <person name="Yu S."/>
            <person name="Wang B."/>
            <person name="Wei J."/>
            <person name="Song S."/>
            <person name="Lu X."/>
            <person name="Gao Z."/>
            <person name="Gu W."/>
            <person name="Deng X."/>
            <person name="Ma D."/>
            <person name="Wang S."/>
            <person name="Liang W."/>
            <person name="Fang L."/>
            <person name="Cai C."/>
            <person name="Zhu X."/>
            <person name="Zhou B."/>
            <person name="Zhang Y."/>
            <person name="Chen Z."/>
            <person name="Xu S."/>
            <person name="Zhu R."/>
            <person name="Wang S."/>
            <person name="Zhang T."/>
            <person name="Zhao G."/>
        </authorList>
    </citation>
    <scope>NUCLEOTIDE SEQUENCE [LARGE SCALE GENOMIC DNA]</scope>
    <source>
        <strain evidence="2">cv. Xinhai21</strain>
        <tissue evidence="1">Leaf</tissue>
    </source>
</reference>
<dbReference type="EMBL" id="KZ663757">
    <property type="protein sequence ID" value="PPS10196.1"/>
    <property type="molecule type" value="Genomic_DNA"/>
</dbReference>
<evidence type="ECO:0000313" key="2">
    <source>
        <dbReference type="Proteomes" id="UP000239757"/>
    </source>
</evidence>
<dbReference type="PANTHER" id="PTHR31286:SF173">
    <property type="entry name" value="DUF4283 DOMAIN-CONTAINING PROTEIN"/>
    <property type="match status" value="1"/>
</dbReference>
<proteinExistence type="predicted"/>
<dbReference type="InterPro" id="IPR040256">
    <property type="entry name" value="At4g02000-like"/>
</dbReference>
<protein>
    <submittedName>
        <fullName evidence="1">Uncharacterized protein</fullName>
    </submittedName>
</protein>
<dbReference type="Proteomes" id="UP000239757">
    <property type="component" value="Unassembled WGS sequence"/>
</dbReference>
<sequence length="281" mass="31134">MVQPWTKDFSPLQLYSSIVMAWIRLWGLPGFIYKRKILEAIGSMVGKVSKFKFKTDSRTRGHFAKMAVFINLDRSLVFQVLVNGEIQRVVYEALSMIYFSCGKYGHVKEMCLSLAVNPVSESKKVATTGDPIEDELEQEKRLKWCTEKETLSSRFAALNGMREMIVDEGGAGEKFSGNVPINSSNLLMASEVIGGEANIHKGGLDFGTVTHFNPTFEDIGGTNVTLDKKMLDLGKHTAVTFKENSYPNNDSVLGEAIFSNRGTDNFGFKSRGGKGGPVHIR</sequence>
<evidence type="ECO:0000313" key="1">
    <source>
        <dbReference type="EMBL" id="PPS10196.1"/>
    </source>
</evidence>
<dbReference type="AlphaFoldDB" id="A0A2P5Y3T4"/>